<dbReference type="Proteomes" id="UP000305709">
    <property type="component" value="Unassembled WGS sequence"/>
</dbReference>
<keyword evidence="1" id="KW-0812">Transmembrane</keyword>
<dbReference type="EMBL" id="VDFV01000007">
    <property type="protein sequence ID" value="TNC72619.1"/>
    <property type="molecule type" value="Genomic_DNA"/>
</dbReference>
<evidence type="ECO:0000313" key="3">
    <source>
        <dbReference type="Proteomes" id="UP000305709"/>
    </source>
</evidence>
<accession>A0A5C4NJP7</accession>
<feature type="transmembrane region" description="Helical" evidence="1">
    <location>
        <begin position="63"/>
        <end position="84"/>
    </location>
</feature>
<evidence type="ECO:0000256" key="1">
    <source>
        <dbReference type="SAM" id="Phobius"/>
    </source>
</evidence>
<proteinExistence type="predicted"/>
<sequence length="93" mass="9891">MTNSEILLAQLTDPFRLGLLVALVVTMLRTEAVTGRWVPLALGVLFVAFILPSTIGAGSGVPFWTAVALGVVANLVLLALVMAIRHLVLRIMP</sequence>
<keyword evidence="1" id="KW-1133">Transmembrane helix</keyword>
<dbReference type="AlphaFoldDB" id="A0A5C4NJP7"/>
<dbReference type="RefSeq" id="WP_139081126.1">
    <property type="nucleotide sequence ID" value="NZ_VDFV01000007.1"/>
</dbReference>
<feature type="transmembrane region" description="Helical" evidence="1">
    <location>
        <begin position="6"/>
        <end position="25"/>
    </location>
</feature>
<gene>
    <name evidence="2" type="ORF">FHG71_08085</name>
</gene>
<keyword evidence="1" id="KW-0472">Membrane</keyword>
<feature type="transmembrane region" description="Helical" evidence="1">
    <location>
        <begin position="37"/>
        <end position="57"/>
    </location>
</feature>
<dbReference type="OrthoDB" id="8100653at2"/>
<evidence type="ECO:0000313" key="2">
    <source>
        <dbReference type="EMBL" id="TNC72619.1"/>
    </source>
</evidence>
<comment type="caution">
    <text evidence="2">The sequence shown here is derived from an EMBL/GenBank/DDBJ whole genome shotgun (WGS) entry which is preliminary data.</text>
</comment>
<organism evidence="2 3">
    <name type="scientific">Rubellimicrobium roseum</name>
    <dbReference type="NCBI Taxonomy" id="687525"/>
    <lineage>
        <taxon>Bacteria</taxon>
        <taxon>Pseudomonadati</taxon>
        <taxon>Pseudomonadota</taxon>
        <taxon>Alphaproteobacteria</taxon>
        <taxon>Rhodobacterales</taxon>
        <taxon>Roseobacteraceae</taxon>
        <taxon>Rubellimicrobium</taxon>
    </lineage>
</organism>
<name>A0A5C4NJP7_9RHOB</name>
<protein>
    <submittedName>
        <fullName evidence="2">Uncharacterized protein</fullName>
    </submittedName>
</protein>
<keyword evidence="3" id="KW-1185">Reference proteome</keyword>
<reference evidence="2 3" key="1">
    <citation type="submission" date="2019-06" db="EMBL/GenBank/DDBJ databases">
        <authorList>
            <person name="Jiang L."/>
        </authorList>
    </citation>
    <scope>NUCLEOTIDE SEQUENCE [LARGE SCALE GENOMIC DNA]</scope>
    <source>
        <strain evidence="2 3">YIM 48858</strain>
    </source>
</reference>